<feature type="binding site" evidence="2">
    <location>
        <position position="351"/>
    </location>
    <ligand>
        <name>L-tryptophan</name>
        <dbReference type="ChEBI" id="CHEBI:57912"/>
    </ligand>
</feature>
<name>A0A9X1ZI09_9GAMM</name>
<dbReference type="InterPro" id="IPR033856">
    <property type="entry name" value="Trp_halogen"/>
</dbReference>
<evidence type="ECO:0000256" key="1">
    <source>
        <dbReference type="PIRSR" id="PIRSR011396-1"/>
    </source>
</evidence>
<organism evidence="3 4">
    <name type="scientific">Shewanella gaetbuli</name>
    <dbReference type="NCBI Taxonomy" id="220752"/>
    <lineage>
        <taxon>Bacteria</taxon>
        <taxon>Pseudomonadati</taxon>
        <taxon>Pseudomonadota</taxon>
        <taxon>Gammaproteobacteria</taxon>
        <taxon>Alteromonadales</taxon>
        <taxon>Shewanellaceae</taxon>
        <taxon>Shewanella</taxon>
    </lineage>
</organism>
<keyword evidence="2" id="KW-0274">FAD</keyword>
<keyword evidence="2" id="KW-0285">Flavoprotein</keyword>
<reference evidence="3" key="1">
    <citation type="submission" date="2022-01" db="EMBL/GenBank/DDBJ databases">
        <title>Whole genome-based taxonomy of the Shewanellaceae.</title>
        <authorList>
            <person name="Martin-Rodriguez A.J."/>
        </authorList>
    </citation>
    <scope>NUCLEOTIDE SEQUENCE</scope>
    <source>
        <strain evidence="3">DSM 16422</strain>
    </source>
</reference>
<dbReference type="InterPro" id="IPR036188">
    <property type="entry name" value="FAD/NAD-bd_sf"/>
</dbReference>
<dbReference type="PANTHER" id="PTHR43747:SF4">
    <property type="entry name" value="FLAVIN-DEPENDENT TRYPTOPHAN HALOGENASE"/>
    <property type="match status" value="1"/>
</dbReference>
<feature type="binding site" evidence="2">
    <location>
        <position position="342"/>
    </location>
    <ligand>
        <name>FAD</name>
        <dbReference type="ChEBI" id="CHEBI:57692"/>
    </ligand>
</feature>
<comment type="caution">
    <text evidence="3">The sequence shown here is derived from an EMBL/GenBank/DDBJ whole genome shotgun (WGS) entry which is preliminary data.</text>
</comment>
<dbReference type="PANTHER" id="PTHR43747">
    <property type="entry name" value="FAD-BINDING PROTEIN"/>
    <property type="match status" value="1"/>
</dbReference>
<keyword evidence="2" id="KW-0547">Nucleotide-binding</keyword>
<evidence type="ECO:0000313" key="3">
    <source>
        <dbReference type="EMBL" id="MCL1141881.1"/>
    </source>
</evidence>
<accession>A0A9X1ZI09</accession>
<dbReference type="InterPro" id="IPR006905">
    <property type="entry name" value="Flavin_halogenase"/>
</dbReference>
<protein>
    <submittedName>
        <fullName evidence="3">Tryptophan 7-halogenase</fullName>
    </submittedName>
</protein>
<keyword evidence="4" id="KW-1185">Reference proteome</keyword>
<feature type="binding site" evidence="2">
    <location>
        <begin position="14"/>
        <end position="17"/>
    </location>
    <ligand>
        <name>FAD</name>
        <dbReference type="ChEBI" id="CHEBI:57692"/>
    </ligand>
</feature>
<dbReference type="GO" id="GO:0000166">
    <property type="term" value="F:nucleotide binding"/>
    <property type="evidence" value="ECO:0007669"/>
    <property type="project" value="UniProtKB-KW"/>
</dbReference>
<dbReference type="Proteomes" id="UP001139333">
    <property type="component" value="Unassembled WGS sequence"/>
</dbReference>
<dbReference type="Pfam" id="PF04820">
    <property type="entry name" value="Trp_halogenase"/>
    <property type="match status" value="1"/>
</dbReference>
<evidence type="ECO:0000256" key="2">
    <source>
        <dbReference type="PIRSR" id="PIRSR011396-2"/>
    </source>
</evidence>
<feature type="active site" evidence="1">
    <location>
        <position position="83"/>
    </location>
</feature>
<dbReference type="SUPFAM" id="SSF51905">
    <property type="entry name" value="FAD/NAD(P)-binding domain"/>
    <property type="match status" value="1"/>
</dbReference>
<feature type="binding site" evidence="2">
    <location>
        <position position="355"/>
    </location>
    <ligand>
        <name>FAD</name>
        <dbReference type="ChEBI" id="CHEBI:57692"/>
    </ligand>
</feature>
<proteinExistence type="predicted"/>
<dbReference type="EMBL" id="JAKIKP010000002">
    <property type="protein sequence ID" value="MCL1141881.1"/>
    <property type="molecule type" value="Genomic_DNA"/>
</dbReference>
<sequence>MSSDEINTIVIVGGGTAGWLTAANLAKSFNSKVPGNIKVKLIESPDIPTIGVGEGTWPTMRATLARLGIKESHFLATCNATFKQGTKFIGWQNDQHHNQYYHLFTSIFDPTQFNLAPYWLKGVAGQSVPYASAVSAQSALVELGLAPKKITTKEYEGIQNYAYHLDAGKFSELLKEHSIHSLGVEFISANVTDVNLSSDGSIANVQTDTHNKIEGDFFIDCTGFKSLLLGEALGVGFTSIKDTLLTDHAVTIQVPYEHEDSPINACTHSTAQDAGWIWDIGLTNRRGVGYVYSSQHVSHEDAEATLRQYIGDSAQRLTARKIKIDLGYRNKFWHKNCVAVGLSAAFVEPLEASAIFLIEAASNMIADQLPSSRQALQFAERKFNESFMFRWSKTIDFIKMHYVLSDRKSPFWQDNKLSSTIPASLKNALASWQEQSVSAYDFAHVYEPFPMESYQYVLYGMGNKPKNIAANRYTDIDKAKAQFAQVQKITEHLIKDLPEQRALLNKVAQYGFNTI</sequence>
<feature type="binding site" evidence="2">
    <location>
        <position position="83"/>
    </location>
    <ligand>
        <name>7-chloro-L-tryptophan</name>
        <dbReference type="ChEBI" id="CHEBI:58713"/>
    </ligand>
</feature>
<dbReference type="PIRSF" id="PIRSF011396">
    <property type="entry name" value="Trp_halogenase"/>
    <property type="match status" value="1"/>
</dbReference>
<dbReference type="RefSeq" id="WP_248994559.1">
    <property type="nucleotide sequence ID" value="NZ_JAKIKP010000002.1"/>
</dbReference>
<dbReference type="Gene3D" id="3.50.50.60">
    <property type="entry name" value="FAD/NAD(P)-binding domain"/>
    <property type="match status" value="1"/>
</dbReference>
<dbReference type="GO" id="GO:0004497">
    <property type="term" value="F:monooxygenase activity"/>
    <property type="evidence" value="ECO:0007669"/>
    <property type="project" value="InterPro"/>
</dbReference>
<feature type="binding site" evidence="2">
    <location>
        <position position="191"/>
    </location>
    <ligand>
        <name>FAD</name>
        <dbReference type="ChEBI" id="CHEBI:57692"/>
    </ligand>
</feature>
<dbReference type="InterPro" id="IPR050816">
    <property type="entry name" value="Flavin-dep_Halogenase_NPB"/>
</dbReference>
<dbReference type="AlphaFoldDB" id="A0A9X1ZI09"/>
<evidence type="ECO:0000313" key="4">
    <source>
        <dbReference type="Proteomes" id="UP001139333"/>
    </source>
</evidence>
<gene>
    <name evidence="3" type="ORF">L2672_04105</name>
</gene>